<sequence length="101" mass="10205">MATANPANAIEFGKHNYGATMTSYTITAAADISAEVNPGEEVGQILECLAQHGTVMGLSDHATGGTVFTVTMENSSWADAAAVQTALQALSLSTAGAMTVA</sequence>
<proteinExistence type="predicted"/>
<evidence type="ECO:0000313" key="1">
    <source>
        <dbReference type="EMBL" id="SVC45879.1"/>
    </source>
</evidence>
<gene>
    <name evidence="1" type="ORF">METZ01_LOCUS298733</name>
</gene>
<name>A0A382MAH0_9ZZZZ</name>
<dbReference type="EMBL" id="UINC01092366">
    <property type="protein sequence ID" value="SVC45879.1"/>
    <property type="molecule type" value="Genomic_DNA"/>
</dbReference>
<dbReference type="AlphaFoldDB" id="A0A382MAH0"/>
<accession>A0A382MAH0</accession>
<reference evidence="1" key="1">
    <citation type="submission" date="2018-05" db="EMBL/GenBank/DDBJ databases">
        <authorList>
            <person name="Lanie J.A."/>
            <person name="Ng W.-L."/>
            <person name="Kazmierczak K.M."/>
            <person name="Andrzejewski T.M."/>
            <person name="Davidsen T.M."/>
            <person name="Wayne K.J."/>
            <person name="Tettelin H."/>
            <person name="Glass J.I."/>
            <person name="Rusch D."/>
            <person name="Podicherti R."/>
            <person name="Tsui H.-C.T."/>
            <person name="Winkler M.E."/>
        </authorList>
    </citation>
    <scope>NUCLEOTIDE SEQUENCE</scope>
</reference>
<protein>
    <submittedName>
        <fullName evidence="1">Uncharacterized protein</fullName>
    </submittedName>
</protein>
<organism evidence="1">
    <name type="scientific">marine metagenome</name>
    <dbReference type="NCBI Taxonomy" id="408172"/>
    <lineage>
        <taxon>unclassified sequences</taxon>
        <taxon>metagenomes</taxon>
        <taxon>ecological metagenomes</taxon>
    </lineage>
</organism>